<accession>A0A2H3AYJ7</accession>
<feature type="compositionally biased region" description="Polar residues" evidence="1">
    <location>
        <begin position="43"/>
        <end position="58"/>
    </location>
</feature>
<evidence type="ECO:0000313" key="3">
    <source>
        <dbReference type="Proteomes" id="UP000218334"/>
    </source>
</evidence>
<feature type="region of interest" description="Disordered" evidence="1">
    <location>
        <begin position="36"/>
        <end position="94"/>
    </location>
</feature>
<keyword evidence="3" id="KW-1185">Reference proteome</keyword>
<evidence type="ECO:0000256" key="1">
    <source>
        <dbReference type="SAM" id="MobiDB-lite"/>
    </source>
</evidence>
<feature type="compositionally biased region" description="Acidic residues" evidence="1">
    <location>
        <begin position="127"/>
        <end position="146"/>
    </location>
</feature>
<evidence type="ECO:0000313" key="2">
    <source>
        <dbReference type="EMBL" id="PBK63771.1"/>
    </source>
</evidence>
<protein>
    <submittedName>
        <fullName evidence="2">Uncharacterized protein</fullName>
    </submittedName>
</protein>
<sequence>MSFLEDGQTCDNEAAGTGYVDGQACLEVTTLTGSRWPDPVVSLWTSNPPSSEYAPSTHQDSDVPELEEQGPGETAGAEREGGNGDPNTLLQGVAAGGPALAGDFNLTAIFNGLRRFPGEEEHRATIEDEQPMTVEEEQPVTAEEEQPVTAEEASPELGGPDSLSGRTGPASSRELGTIEPPTLDLQSMFTQLRQTTSPAKPWYRDRMCHTPQPAIGSLPLFTESTSPPHSPLNNNSEDDIMLEDLPLPSSDDEDMDDQDMYGEFLPDPFPNASGRRTIFAEVTLFVGYESPDRRTGVYVERGLHVNVTEDHVNPTMSIRRLVDRLMREHPSYIVGTNNKPLSLASVQATVAGQMSYQEVGRLDRVLESRYLDNICVLPCLDCPEKQAVDMSAVMHCGVEELPCYVLYLTSPDWDSTANMDMETRSTAAPSIVASTSLASGSEGATVHRQARSREEEWPRWDTMFLTMIDVLVTLGNKDWNSTYKCFAVVQVVVAISEKLGLIVYGWGCNNSLVPVQTWLLDRLAERPAQYLHVEWRTFQNWVSALWNDLELVYRHLVRRVVENLPLTVDGRRVYDRLKVWYTLPLADAMTGVYTPTDQELLILKDTMPYEAWTALIAAQRVEARNVSSGSEVAP</sequence>
<gene>
    <name evidence="2" type="ORF">ARMSODRAFT_979646</name>
</gene>
<feature type="region of interest" description="Disordered" evidence="1">
    <location>
        <begin position="121"/>
        <end position="178"/>
    </location>
</feature>
<name>A0A2H3AYJ7_9AGAR</name>
<dbReference type="Proteomes" id="UP000218334">
    <property type="component" value="Unassembled WGS sequence"/>
</dbReference>
<dbReference type="AlphaFoldDB" id="A0A2H3AYJ7"/>
<dbReference type="EMBL" id="KZ293456">
    <property type="protein sequence ID" value="PBK63771.1"/>
    <property type="molecule type" value="Genomic_DNA"/>
</dbReference>
<proteinExistence type="predicted"/>
<reference evidence="3" key="1">
    <citation type="journal article" date="2017" name="Nat. Ecol. Evol.">
        <title>Genome expansion and lineage-specific genetic innovations in the forest pathogenic fungi Armillaria.</title>
        <authorList>
            <person name="Sipos G."/>
            <person name="Prasanna A.N."/>
            <person name="Walter M.C."/>
            <person name="O'Connor E."/>
            <person name="Balint B."/>
            <person name="Krizsan K."/>
            <person name="Kiss B."/>
            <person name="Hess J."/>
            <person name="Varga T."/>
            <person name="Slot J."/>
            <person name="Riley R."/>
            <person name="Boka B."/>
            <person name="Rigling D."/>
            <person name="Barry K."/>
            <person name="Lee J."/>
            <person name="Mihaltcheva S."/>
            <person name="LaButti K."/>
            <person name="Lipzen A."/>
            <person name="Waldron R."/>
            <person name="Moloney N.M."/>
            <person name="Sperisen C."/>
            <person name="Kredics L."/>
            <person name="Vagvoelgyi C."/>
            <person name="Patrignani A."/>
            <person name="Fitzpatrick D."/>
            <person name="Nagy I."/>
            <person name="Doyle S."/>
            <person name="Anderson J.B."/>
            <person name="Grigoriev I.V."/>
            <person name="Gueldener U."/>
            <person name="Muensterkoetter M."/>
            <person name="Nagy L.G."/>
        </authorList>
    </citation>
    <scope>NUCLEOTIDE SEQUENCE [LARGE SCALE GENOMIC DNA]</scope>
    <source>
        <strain evidence="3">28-4</strain>
    </source>
</reference>
<organism evidence="2 3">
    <name type="scientific">Armillaria solidipes</name>
    <dbReference type="NCBI Taxonomy" id="1076256"/>
    <lineage>
        <taxon>Eukaryota</taxon>
        <taxon>Fungi</taxon>
        <taxon>Dikarya</taxon>
        <taxon>Basidiomycota</taxon>
        <taxon>Agaricomycotina</taxon>
        <taxon>Agaricomycetes</taxon>
        <taxon>Agaricomycetidae</taxon>
        <taxon>Agaricales</taxon>
        <taxon>Marasmiineae</taxon>
        <taxon>Physalacriaceae</taxon>
        <taxon>Armillaria</taxon>
    </lineage>
</organism>